<dbReference type="InterPro" id="IPR013320">
    <property type="entry name" value="ConA-like_dom_sf"/>
</dbReference>
<name>U4UN70_DENPD</name>
<evidence type="ECO:0000256" key="1">
    <source>
        <dbReference type="ARBA" id="ARBA00006865"/>
    </source>
</evidence>
<dbReference type="EMBL" id="KB632375">
    <property type="protein sequence ID" value="ERL93908.1"/>
    <property type="molecule type" value="Genomic_DNA"/>
</dbReference>
<dbReference type="PANTHER" id="PTHR10963:SF55">
    <property type="entry name" value="GLYCOSIDE HYDROLASE FAMILY 16 PROTEIN"/>
    <property type="match status" value="1"/>
</dbReference>
<feature type="chain" id="PRO_5004656348" description="GH16 domain-containing protein" evidence="2">
    <location>
        <begin position="17"/>
        <end position="751"/>
    </location>
</feature>
<feature type="signal peptide" evidence="2">
    <location>
        <begin position="1"/>
        <end position="16"/>
    </location>
</feature>
<dbReference type="GO" id="GO:0005975">
    <property type="term" value="P:carbohydrate metabolic process"/>
    <property type="evidence" value="ECO:0007669"/>
    <property type="project" value="InterPro"/>
</dbReference>
<accession>U4UN70</accession>
<proteinExistence type="inferred from homology"/>
<feature type="domain" description="GH16" evidence="3">
    <location>
        <begin position="54"/>
        <end position="373"/>
    </location>
</feature>
<organism evidence="4 5">
    <name type="scientific">Dendroctonus ponderosae</name>
    <name type="common">Mountain pine beetle</name>
    <dbReference type="NCBI Taxonomy" id="77166"/>
    <lineage>
        <taxon>Eukaryota</taxon>
        <taxon>Metazoa</taxon>
        <taxon>Ecdysozoa</taxon>
        <taxon>Arthropoda</taxon>
        <taxon>Hexapoda</taxon>
        <taxon>Insecta</taxon>
        <taxon>Pterygota</taxon>
        <taxon>Neoptera</taxon>
        <taxon>Endopterygota</taxon>
        <taxon>Coleoptera</taxon>
        <taxon>Polyphaga</taxon>
        <taxon>Cucujiformia</taxon>
        <taxon>Curculionidae</taxon>
        <taxon>Scolytinae</taxon>
        <taxon>Dendroctonus</taxon>
    </lineage>
</organism>
<evidence type="ECO:0000259" key="3">
    <source>
        <dbReference type="PROSITE" id="PS51762"/>
    </source>
</evidence>
<feature type="non-terminal residue" evidence="4">
    <location>
        <position position="751"/>
    </location>
</feature>
<comment type="similarity">
    <text evidence="1">Belongs to the glycosyl hydrolase 16 family.</text>
</comment>
<evidence type="ECO:0000313" key="5">
    <source>
        <dbReference type="Proteomes" id="UP000030742"/>
    </source>
</evidence>
<dbReference type="InterPro" id="IPR050546">
    <property type="entry name" value="Glycosyl_Hydrlase_16"/>
</dbReference>
<dbReference type="OrthoDB" id="4781at2759"/>
<gene>
    <name evidence="4" type="ORF">D910_11194</name>
</gene>
<dbReference type="GO" id="GO:0004553">
    <property type="term" value="F:hydrolase activity, hydrolyzing O-glycosyl compounds"/>
    <property type="evidence" value="ECO:0007669"/>
    <property type="project" value="InterPro"/>
</dbReference>
<reference evidence="4 5" key="1">
    <citation type="journal article" date="2013" name="Genome Biol.">
        <title>Draft genome of the mountain pine beetle, Dendroctonus ponderosae Hopkins, a major forest pest.</title>
        <authorList>
            <person name="Keeling C.I."/>
            <person name="Yuen M.M."/>
            <person name="Liao N.Y."/>
            <person name="Docking T.R."/>
            <person name="Chan S.K."/>
            <person name="Taylor G.A."/>
            <person name="Palmquist D.L."/>
            <person name="Jackman S.D."/>
            <person name="Nguyen A."/>
            <person name="Li M."/>
            <person name="Henderson H."/>
            <person name="Janes J.K."/>
            <person name="Zhao Y."/>
            <person name="Pandoh P."/>
            <person name="Moore R."/>
            <person name="Sperling F.A."/>
            <person name="Huber D.P."/>
            <person name="Birol I."/>
            <person name="Jones S.J."/>
            <person name="Bohlmann J."/>
        </authorList>
    </citation>
    <scope>NUCLEOTIDE SEQUENCE</scope>
</reference>
<evidence type="ECO:0000313" key="4">
    <source>
        <dbReference type="EMBL" id="ERL93908.1"/>
    </source>
</evidence>
<dbReference type="AlphaFoldDB" id="U4UN70"/>
<keyword evidence="2" id="KW-0732">Signal</keyword>
<dbReference type="PANTHER" id="PTHR10963">
    <property type="entry name" value="GLYCOSYL HYDROLASE-RELATED"/>
    <property type="match status" value="1"/>
</dbReference>
<protein>
    <recommendedName>
        <fullName evidence="3">GH16 domain-containing protein</fullName>
    </recommendedName>
</protein>
<feature type="non-terminal residue" evidence="4">
    <location>
        <position position="1"/>
    </location>
</feature>
<dbReference type="CDD" id="cd08024">
    <property type="entry name" value="GH16_CCF"/>
    <property type="match status" value="1"/>
</dbReference>
<dbReference type="Proteomes" id="UP000030742">
    <property type="component" value="Unassembled WGS sequence"/>
</dbReference>
<dbReference type="SUPFAM" id="SSF49899">
    <property type="entry name" value="Concanavalin A-like lectins/glucanases"/>
    <property type="match status" value="2"/>
</dbReference>
<dbReference type="PROSITE" id="PS51762">
    <property type="entry name" value="GH16_2"/>
    <property type="match status" value="2"/>
</dbReference>
<sequence>CYLALIVVGLVQSTTAACDVASVTTASGPAYNPPSMLCPGDLIFEDHFDTLDLDTWKHEVTMAGGGNGEFEYYRNSRTNSFTQGGNLHIKPTFLADEYGEDFLYSGTLDITDECTNSNHNGCLRTGTSTNILNPIESARIRTYETFAFKYGTVVARAKVPAGDWLWPAIWLLPSDYRYGGWPVAGEVDLVESRGNRNLTDSTGLNIGTQLAFSTLEWGPSLEQNQYTKTHWVKSNPDGYNNDFHLYKVVWSPEGFWFYYDDELIGSVNPPDGGFWELAGLQDSDEYNPWSSGTKMAPFDVEFHLLINLAIGATTGYFPDEANNPGGKPWRIGSPTAMTDFWQGKSQWEPTWNRNTDDSHFIIDYIQVDFPHTRPNMKAPICHLALLVVYLVQSAKAACDVASVTTASGTAYNPPSMLCPGDLIFEDNFDTFDESKWMHEVTMAGGGNGEFEYYRNSRTNSFAQDGNLHIKPTYLSEDYSEDFLYSGTLDITAECTNSDNNGCLRTGTSTNILNPIESARIRTLGTFSFKYGTVIARAKLPGGDWLWPAIWLLPTDWKYGSWPVSGEIDLVESRGNRELTDGSGFNFGTQLAFSTLHWGPSPSENQYARTHWERSNGAGYNNDFHTYKVVWNPEGFLFYIDDELLGTLNPPAGGFWELGEFQNSGETNPWSSGSKMAPFDEQFHLIINLAIGATNGYFPDGTNNAGGKPWSNDSPTPMTDFWKGKTQWEPTWNRDTDESHLIVDYIQDPAEF</sequence>
<dbReference type="Gene3D" id="2.60.120.200">
    <property type="match status" value="2"/>
</dbReference>
<dbReference type="STRING" id="77166.U4UN70"/>
<evidence type="ECO:0000256" key="2">
    <source>
        <dbReference type="SAM" id="SignalP"/>
    </source>
</evidence>
<dbReference type="Pfam" id="PF00722">
    <property type="entry name" value="Glyco_hydro_16"/>
    <property type="match status" value="2"/>
</dbReference>
<dbReference type="InterPro" id="IPR000757">
    <property type="entry name" value="Beta-glucanase-like"/>
</dbReference>
<dbReference type="FunFam" id="2.60.120.200:FF:000217">
    <property type="entry name" value="Gram-negative bacteria-binding protein"/>
    <property type="match status" value="2"/>
</dbReference>
<feature type="domain" description="GH16" evidence="3">
    <location>
        <begin position="405"/>
        <end position="751"/>
    </location>
</feature>